<evidence type="ECO:0000313" key="14">
    <source>
        <dbReference type="Proteomes" id="UP000427906"/>
    </source>
</evidence>
<dbReference type="PANTHER" id="PTHR39559">
    <property type="match status" value="1"/>
</dbReference>
<evidence type="ECO:0000256" key="1">
    <source>
        <dbReference type="ARBA" id="ARBA00022435"/>
    </source>
</evidence>
<dbReference type="GO" id="GO:0006099">
    <property type="term" value="P:tricarboxylic acid cycle"/>
    <property type="evidence" value="ECO:0007669"/>
    <property type="project" value="UniProtKB-KW"/>
</dbReference>
<keyword evidence="14" id="KW-1185">Reference proteome</keyword>
<sequence length="571" mass="65882">MTTQRWAQRCAACIHERFRDYEDRFRRITSRAPERFMNRQWTQVQAETTERLNLYAAIVDQTETGIRRLLENRVADGRVWAAARADYAARIAGGDNRELAETFFNSVTRRIFGTVGVNRQIEFVHDDDGPVRPGPSESLCRVYPLADPIEPAIRRMLSDFNEVRIAPAVMEKVMPRIAERVEKQLGHSRPARIEMIRHIFFRGQGAYLIGRIVAGSRVIPLALALLHEPAGVRVDALVLDTDGLSIVFSYTRSAFHVAMENPGELVGFLKSIMPSKPEAELYSAVGYFKHGKTVLYRDVCRHTAQCTQDRFRLSAGKRGMVMVVFDMAGHDMVVKLIRDRFDSPKRTTRNKVMTQYAFVFNHYRVGRLIEAHTFEHLSFDRCWFSDDLLDHLTTEAGQTVRLENDRVIIDHAYLERRVTPLDIYLKEASAEKTDAAVVDFGNAIKDLAFANIFPGDMLLKNFGVTRHGRVVFYDYDEIVPLVECRFRTIPRARTDMEEMADEPWYTVGENDVFPEEFSRFLGLSPEHRDLFLSRHADLLATDFWTAVQDEIRSGHIRHIRPYALRYRLEQE</sequence>
<keyword evidence="7 13" id="KW-0418">Kinase</keyword>
<reference evidence="13 14" key="1">
    <citation type="submission" date="2019-11" db="EMBL/GenBank/DDBJ databases">
        <title>Comparative genomics of hydrocarbon-degrading Desulfosarcina strains.</title>
        <authorList>
            <person name="Watanabe M."/>
            <person name="Kojima H."/>
            <person name="Fukui M."/>
        </authorList>
    </citation>
    <scope>NUCLEOTIDE SEQUENCE [LARGE SCALE GENOMIC DNA]</scope>
    <source>
        <strain evidence="13 14">PL12</strain>
    </source>
</reference>
<dbReference type="RefSeq" id="WP_167527678.1">
    <property type="nucleotide sequence ID" value="NZ_AP021874.1"/>
</dbReference>
<dbReference type="Pfam" id="PF20423">
    <property type="entry name" value="AceK_regulatory"/>
    <property type="match status" value="1"/>
</dbReference>
<dbReference type="AlphaFoldDB" id="A0A5K7YHH0"/>
<keyword evidence="8" id="KW-0378">Hydrolase</keyword>
<keyword evidence="4" id="KW-0816">Tricarboxylic acid cycle</keyword>
<dbReference type="PIRSF" id="PIRSF000719">
    <property type="entry name" value="AceK"/>
    <property type="match status" value="1"/>
</dbReference>
<keyword evidence="10" id="KW-0904">Protein phosphatase</keyword>
<dbReference type="PANTHER" id="PTHR39559:SF1">
    <property type="entry name" value="ISOCITRATE DEHYDROGENASE KINASE_PHOSPHATASE"/>
    <property type="match status" value="1"/>
</dbReference>
<dbReference type="GO" id="GO:0004721">
    <property type="term" value="F:phosphoprotein phosphatase activity"/>
    <property type="evidence" value="ECO:0007669"/>
    <property type="project" value="UniProtKB-KW"/>
</dbReference>
<dbReference type="InterPro" id="IPR046855">
    <property type="entry name" value="AceK_kinase"/>
</dbReference>
<dbReference type="Proteomes" id="UP000427906">
    <property type="component" value="Chromosome"/>
</dbReference>
<dbReference type="GO" id="GO:0006006">
    <property type="term" value="P:glucose metabolic process"/>
    <property type="evidence" value="ECO:0007669"/>
    <property type="project" value="InterPro"/>
</dbReference>
<evidence type="ECO:0000256" key="5">
    <source>
        <dbReference type="ARBA" id="ARBA00022679"/>
    </source>
</evidence>
<keyword evidence="3" id="KW-0723">Serine/threonine-protein kinase</keyword>
<evidence type="ECO:0000256" key="7">
    <source>
        <dbReference type="ARBA" id="ARBA00022777"/>
    </source>
</evidence>
<gene>
    <name evidence="13" type="primary">aceK</name>
    <name evidence="13" type="ORF">DSCA_17650</name>
</gene>
<proteinExistence type="inferred from homology"/>
<evidence type="ECO:0000259" key="12">
    <source>
        <dbReference type="Pfam" id="PF20423"/>
    </source>
</evidence>
<keyword evidence="9" id="KW-0067">ATP-binding</keyword>
<evidence type="ECO:0000256" key="3">
    <source>
        <dbReference type="ARBA" id="ARBA00022527"/>
    </source>
</evidence>
<keyword evidence="2" id="KW-0963">Cytoplasm</keyword>
<keyword evidence="1" id="KW-0329">Glyoxylate bypass</keyword>
<dbReference type="GO" id="GO:0016208">
    <property type="term" value="F:AMP binding"/>
    <property type="evidence" value="ECO:0007669"/>
    <property type="project" value="TreeGrafter"/>
</dbReference>
<keyword evidence="5" id="KW-0808">Transferase</keyword>
<dbReference type="NCBIfam" id="NF002804">
    <property type="entry name" value="PRK02946.1"/>
    <property type="match status" value="1"/>
</dbReference>
<organism evidence="13 14">
    <name type="scientific">Desulfosarcina alkanivorans</name>
    <dbReference type="NCBI Taxonomy" id="571177"/>
    <lineage>
        <taxon>Bacteria</taxon>
        <taxon>Pseudomonadati</taxon>
        <taxon>Thermodesulfobacteriota</taxon>
        <taxon>Desulfobacteria</taxon>
        <taxon>Desulfobacterales</taxon>
        <taxon>Desulfosarcinaceae</taxon>
        <taxon>Desulfosarcina</taxon>
    </lineage>
</organism>
<evidence type="ECO:0000256" key="4">
    <source>
        <dbReference type="ARBA" id="ARBA00022532"/>
    </source>
</evidence>
<dbReference type="GO" id="GO:0006097">
    <property type="term" value="P:glyoxylate cycle"/>
    <property type="evidence" value="ECO:0007669"/>
    <property type="project" value="UniProtKB-KW"/>
</dbReference>
<evidence type="ECO:0000256" key="6">
    <source>
        <dbReference type="ARBA" id="ARBA00022741"/>
    </source>
</evidence>
<keyword evidence="6" id="KW-0547">Nucleotide-binding</keyword>
<dbReference type="Pfam" id="PF06315">
    <property type="entry name" value="AceK_kinase"/>
    <property type="match status" value="1"/>
</dbReference>
<feature type="domain" description="Isocitrate dehydrogenase kinase/phosphatase (AceK) kinase" evidence="11">
    <location>
        <begin position="309"/>
        <end position="563"/>
    </location>
</feature>
<evidence type="ECO:0000313" key="13">
    <source>
        <dbReference type="EMBL" id="BBO67835.1"/>
    </source>
</evidence>
<feature type="domain" description="Isocitrate dehydrogenase kinase/phosphatase (AceK) regulatory" evidence="12">
    <location>
        <begin position="11"/>
        <end position="305"/>
    </location>
</feature>
<accession>A0A5K7YHH0</accession>
<dbReference type="GO" id="GO:0005524">
    <property type="term" value="F:ATP binding"/>
    <property type="evidence" value="ECO:0007669"/>
    <property type="project" value="UniProtKB-KW"/>
</dbReference>
<evidence type="ECO:0000256" key="9">
    <source>
        <dbReference type="ARBA" id="ARBA00022840"/>
    </source>
</evidence>
<evidence type="ECO:0000256" key="2">
    <source>
        <dbReference type="ARBA" id="ARBA00022490"/>
    </source>
</evidence>
<dbReference type="EMBL" id="AP021874">
    <property type="protein sequence ID" value="BBO67835.1"/>
    <property type="molecule type" value="Genomic_DNA"/>
</dbReference>
<dbReference type="GO" id="GO:0004674">
    <property type="term" value="F:protein serine/threonine kinase activity"/>
    <property type="evidence" value="ECO:0007669"/>
    <property type="project" value="UniProtKB-KW"/>
</dbReference>
<evidence type="ECO:0000256" key="10">
    <source>
        <dbReference type="ARBA" id="ARBA00022912"/>
    </source>
</evidence>
<name>A0A5K7YHH0_9BACT</name>
<dbReference type="GO" id="GO:0005737">
    <property type="term" value="C:cytoplasm"/>
    <property type="evidence" value="ECO:0007669"/>
    <property type="project" value="InterPro"/>
</dbReference>
<dbReference type="HAMAP" id="MF_00747">
    <property type="entry name" value="AceK"/>
    <property type="match status" value="1"/>
</dbReference>
<evidence type="ECO:0000256" key="8">
    <source>
        <dbReference type="ARBA" id="ARBA00022801"/>
    </source>
</evidence>
<evidence type="ECO:0000259" key="11">
    <source>
        <dbReference type="Pfam" id="PF06315"/>
    </source>
</evidence>
<dbReference type="GO" id="GO:0008772">
    <property type="term" value="F:[isocitrate dehydrogenase (NADP+)] kinase activity"/>
    <property type="evidence" value="ECO:0007669"/>
    <property type="project" value="InterPro"/>
</dbReference>
<dbReference type="InterPro" id="IPR046854">
    <property type="entry name" value="AceK_regulatory"/>
</dbReference>
<protein>
    <submittedName>
        <fullName evidence="13">Isocitrate dehydrogenase kinase/phosphatase</fullName>
    </submittedName>
</protein>
<dbReference type="KEGG" id="dalk:DSCA_17650"/>
<dbReference type="InterPro" id="IPR010452">
    <property type="entry name" value="Isocitrate_DH_AceK"/>
</dbReference>